<name>A0A444HBV5_9FLAO</name>
<reference evidence="1 2" key="1">
    <citation type="submission" date="2019-01" db="EMBL/GenBank/DDBJ databases">
        <title>Flavobacterium sp. nov.,isolated from freshwater.</title>
        <authorList>
            <person name="Zhang R."/>
            <person name="Du Z.-J."/>
        </authorList>
    </citation>
    <scope>NUCLEOTIDE SEQUENCE [LARGE SCALE GENOMIC DNA]</scope>
    <source>
        <strain evidence="1 2">1E403</strain>
    </source>
</reference>
<evidence type="ECO:0000313" key="1">
    <source>
        <dbReference type="EMBL" id="RWX00954.1"/>
    </source>
</evidence>
<protein>
    <submittedName>
        <fullName evidence="1">Uncharacterized protein</fullName>
    </submittedName>
</protein>
<dbReference type="RefSeq" id="WP_128389436.1">
    <property type="nucleotide sequence ID" value="NZ_SBII01000004.1"/>
</dbReference>
<dbReference type="Proteomes" id="UP000287527">
    <property type="component" value="Unassembled WGS sequence"/>
</dbReference>
<evidence type="ECO:0000313" key="2">
    <source>
        <dbReference type="Proteomes" id="UP000287527"/>
    </source>
</evidence>
<comment type="caution">
    <text evidence="1">The sequence shown here is derived from an EMBL/GenBank/DDBJ whole genome shotgun (WGS) entry which is preliminary data.</text>
</comment>
<dbReference type="OrthoDB" id="1274195at2"/>
<keyword evidence="2" id="KW-1185">Reference proteome</keyword>
<gene>
    <name evidence="1" type="ORF">EPI11_07995</name>
</gene>
<sequence length="71" mass="8262">MSKETKKRNKYNEDILEAVSIRYGVTVDYVRKCLRDVRVGIVPDQIKKEYNQGAKALETVVEKTVQNFINK</sequence>
<accession>A0A444HBV5</accession>
<organism evidence="1 2">
    <name type="scientific">Flavobacterium cerinum</name>
    <dbReference type="NCBI Taxonomy" id="2502784"/>
    <lineage>
        <taxon>Bacteria</taxon>
        <taxon>Pseudomonadati</taxon>
        <taxon>Bacteroidota</taxon>
        <taxon>Flavobacteriia</taxon>
        <taxon>Flavobacteriales</taxon>
        <taxon>Flavobacteriaceae</taxon>
        <taxon>Flavobacterium</taxon>
    </lineage>
</organism>
<proteinExistence type="predicted"/>
<dbReference type="EMBL" id="SBII01000004">
    <property type="protein sequence ID" value="RWX00954.1"/>
    <property type="molecule type" value="Genomic_DNA"/>
</dbReference>
<dbReference type="AlphaFoldDB" id="A0A444HBV5"/>